<dbReference type="Proteomes" id="UP000799771">
    <property type="component" value="Unassembled WGS sequence"/>
</dbReference>
<name>A0A6A6AEJ0_9PLEO</name>
<dbReference type="OrthoDB" id="3650630at2759"/>
<organism evidence="2 3">
    <name type="scientific">Dothidotthia symphoricarpi CBS 119687</name>
    <dbReference type="NCBI Taxonomy" id="1392245"/>
    <lineage>
        <taxon>Eukaryota</taxon>
        <taxon>Fungi</taxon>
        <taxon>Dikarya</taxon>
        <taxon>Ascomycota</taxon>
        <taxon>Pezizomycotina</taxon>
        <taxon>Dothideomycetes</taxon>
        <taxon>Pleosporomycetidae</taxon>
        <taxon>Pleosporales</taxon>
        <taxon>Dothidotthiaceae</taxon>
        <taxon>Dothidotthia</taxon>
    </lineage>
</organism>
<reference evidence="2" key="1">
    <citation type="journal article" date="2020" name="Stud. Mycol.">
        <title>101 Dothideomycetes genomes: a test case for predicting lifestyles and emergence of pathogens.</title>
        <authorList>
            <person name="Haridas S."/>
            <person name="Albert R."/>
            <person name="Binder M."/>
            <person name="Bloem J."/>
            <person name="Labutti K."/>
            <person name="Salamov A."/>
            <person name="Andreopoulos B."/>
            <person name="Baker S."/>
            <person name="Barry K."/>
            <person name="Bills G."/>
            <person name="Bluhm B."/>
            <person name="Cannon C."/>
            <person name="Castanera R."/>
            <person name="Culley D."/>
            <person name="Daum C."/>
            <person name="Ezra D."/>
            <person name="Gonzalez J."/>
            <person name="Henrissat B."/>
            <person name="Kuo A."/>
            <person name="Liang C."/>
            <person name="Lipzen A."/>
            <person name="Lutzoni F."/>
            <person name="Magnuson J."/>
            <person name="Mondo S."/>
            <person name="Nolan M."/>
            <person name="Ohm R."/>
            <person name="Pangilinan J."/>
            <person name="Park H.-J."/>
            <person name="Ramirez L."/>
            <person name="Alfaro M."/>
            <person name="Sun H."/>
            <person name="Tritt A."/>
            <person name="Yoshinaga Y."/>
            <person name="Zwiers L.-H."/>
            <person name="Turgeon B."/>
            <person name="Goodwin S."/>
            <person name="Spatafora J."/>
            <person name="Crous P."/>
            <person name="Grigoriev I."/>
        </authorList>
    </citation>
    <scope>NUCLEOTIDE SEQUENCE</scope>
    <source>
        <strain evidence="2">CBS 119687</strain>
    </source>
</reference>
<gene>
    <name evidence="2" type="ORF">P153DRAFT_365860</name>
</gene>
<feature type="compositionally biased region" description="Basic and acidic residues" evidence="1">
    <location>
        <begin position="8"/>
        <end position="17"/>
    </location>
</feature>
<evidence type="ECO:0000256" key="1">
    <source>
        <dbReference type="SAM" id="MobiDB-lite"/>
    </source>
</evidence>
<protein>
    <submittedName>
        <fullName evidence="2">Uncharacterized protein</fullName>
    </submittedName>
</protein>
<dbReference type="EMBL" id="ML977504">
    <property type="protein sequence ID" value="KAF2130230.1"/>
    <property type="molecule type" value="Genomic_DNA"/>
</dbReference>
<feature type="compositionally biased region" description="Polar residues" evidence="1">
    <location>
        <begin position="280"/>
        <end position="295"/>
    </location>
</feature>
<proteinExistence type="predicted"/>
<dbReference type="GeneID" id="54408348"/>
<accession>A0A6A6AEJ0</accession>
<dbReference type="AlphaFoldDB" id="A0A6A6AEJ0"/>
<feature type="region of interest" description="Disordered" evidence="1">
    <location>
        <begin position="1"/>
        <end position="96"/>
    </location>
</feature>
<sequence>MPSNPRKRIAESGRKGSLEPPVQAHGGRTSISSQSKPPLRNLQPRRAISPRPRRDLAPTGKHPSNMRQAKPVLIPAGEPQYHSPYKPTPASSRSTRLQARTDAPKPTICMPSVLHGPHPDSKLCQDFHWVPYPLGLLPYDSWHKLHHRPDTQPSLPFRCPVCKMERKVTQHMRKVFLIAERLTWDEGRISTHDKDMNEELNWAVNYEVGILDPFVEDPEHIPGGKHSSNSKFYPYQNEHEMMLALKLIFMTEDINETTWALWIGTQLDMQMALSGEESGPQRSASSPSTGDPNKRITSYKTLQDFYSLLDRIERTSHVGALFLEAYAEKLRDDMCRSCWFKHNVRLDVF</sequence>
<keyword evidence="3" id="KW-1185">Reference proteome</keyword>
<evidence type="ECO:0000313" key="3">
    <source>
        <dbReference type="Proteomes" id="UP000799771"/>
    </source>
</evidence>
<feature type="region of interest" description="Disordered" evidence="1">
    <location>
        <begin position="273"/>
        <end position="295"/>
    </location>
</feature>
<dbReference type="RefSeq" id="XP_033524617.1">
    <property type="nucleotide sequence ID" value="XM_033667916.1"/>
</dbReference>
<evidence type="ECO:0000313" key="2">
    <source>
        <dbReference type="EMBL" id="KAF2130230.1"/>
    </source>
</evidence>